<evidence type="ECO:0000256" key="1">
    <source>
        <dbReference type="SAM" id="MobiDB-lite"/>
    </source>
</evidence>
<evidence type="ECO:0000313" key="4">
    <source>
        <dbReference type="Proteomes" id="UP000027730"/>
    </source>
</evidence>
<keyword evidence="2" id="KW-0732">Signal</keyword>
<dbReference type="EMBL" id="KL584706">
    <property type="protein sequence ID" value="KEQ74912.1"/>
    <property type="molecule type" value="Genomic_DNA"/>
</dbReference>
<organism evidence="3 4">
    <name type="scientific">Aureobasidium namibiae CBS 147.97</name>
    <dbReference type="NCBI Taxonomy" id="1043004"/>
    <lineage>
        <taxon>Eukaryota</taxon>
        <taxon>Fungi</taxon>
        <taxon>Dikarya</taxon>
        <taxon>Ascomycota</taxon>
        <taxon>Pezizomycotina</taxon>
        <taxon>Dothideomycetes</taxon>
        <taxon>Dothideomycetidae</taxon>
        <taxon>Dothideales</taxon>
        <taxon>Saccotheciaceae</taxon>
        <taxon>Aureobasidium</taxon>
    </lineage>
</organism>
<dbReference type="GeneID" id="25416603"/>
<reference evidence="3 4" key="1">
    <citation type="journal article" date="2014" name="BMC Genomics">
        <title>Genome sequencing of four Aureobasidium pullulans varieties: biotechnological potential, stress tolerance, and description of new species.</title>
        <authorList>
            <person name="Gostin Ar C."/>
            <person name="Ohm R.A."/>
            <person name="Kogej T."/>
            <person name="Sonjak S."/>
            <person name="Turk M."/>
            <person name="Zajc J."/>
            <person name="Zalar P."/>
            <person name="Grube M."/>
            <person name="Sun H."/>
            <person name="Han J."/>
            <person name="Sharma A."/>
            <person name="Chiniquy J."/>
            <person name="Ngan C.Y."/>
            <person name="Lipzen A."/>
            <person name="Barry K."/>
            <person name="Grigoriev I.V."/>
            <person name="Gunde-Cimerman N."/>
        </authorList>
    </citation>
    <scope>NUCLEOTIDE SEQUENCE [LARGE SCALE GENOMIC DNA]</scope>
    <source>
        <strain evidence="3 4">CBS 147.97</strain>
    </source>
</reference>
<gene>
    <name evidence="3" type="ORF">M436DRAFT_80369</name>
</gene>
<accession>A0A074WYQ8</accession>
<dbReference type="AlphaFoldDB" id="A0A074WYQ8"/>
<dbReference type="Proteomes" id="UP000027730">
    <property type="component" value="Unassembled WGS sequence"/>
</dbReference>
<evidence type="ECO:0008006" key="5">
    <source>
        <dbReference type="Google" id="ProtNLM"/>
    </source>
</evidence>
<name>A0A074WYQ8_9PEZI</name>
<feature type="signal peptide" evidence="2">
    <location>
        <begin position="1"/>
        <end position="19"/>
    </location>
</feature>
<keyword evidence="4" id="KW-1185">Reference proteome</keyword>
<dbReference type="HOGENOM" id="CLU_2557905_0_0_1"/>
<evidence type="ECO:0000313" key="3">
    <source>
        <dbReference type="EMBL" id="KEQ74912.1"/>
    </source>
</evidence>
<proteinExistence type="predicted"/>
<feature type="region of interest" description="Disordered" evidence="1">
    <location>
        <begin position="19"/>
        <end position="82"/>
    </location>
</feature>
<feature type="chain" id="PRO_5001701811" description="Secreted protein" evidence="2">
    <location>
        <begin position="20"/>
        <end position="82"/>
    </location>
</feature>
<dbReference type="RefSeq" id="XP_013429324.1">
    <property type="nucleotide sequence ID" value="XM_013573870.1"/>
</dbReference>
<sequence length="82" mass="8888">MSTIKSLLLSLLHCFRSESADNDDNQAGPRPLVIGSPTDFCHGGTHEGGPLRASITPPPFRRALTGKGQSATEDQEWQEKRA</sequence>
<evidence type="ECO:0000256" key="2">
    <source>
        <dbReference type="SAM" id="SignalP"/>
    </source>
</evidence>
<protein>
    <recommendedName>
        <fullName evidence="5">Secreted protein</fullName>
    </recommendedName>
</protein>